<evidence type="ECO:0000256" key="1">
    <source>
        <dbReference type="ARBA" id="ARBA00001974"/>
    </source>
</evidence>
<feature type="transmembrane region" description="Helical" evidence="13">
    <location>
        <begin position="30"/>
        <end position="48"/>
    </location>
</feature>
<feature type="transmembrane region" description="Helical" evidence="13">
    <location>
        <begin position="142"/>
        <end position="167"/>
    </location>
</feature>
<feature type="transmembrane region" description="Helical" evidence="13">
    <location>
        <begin position="179"/>
        <end position="200"/>
    </location>
</feature>
<evidence type="ECO:0000313" key="16">
    <source>
        <dbReference type="Proteomes" id="UP001500051"/>
    </source>
</evidence>
<keyword evidence="11" id="KW-0411">Iron-sulfur</keyword>
<dbReference type="Gene3D" id="2.40.30.10">
    <property type="entry name" value="Translation factors"/>
    <property type="match status" value="1"/>
</dbReference>
<proteinExistence type="predicted"/>
<keyword evidence="9" id="KW-0560">Oxidoreductase</keyword>
<reference evidence="16" key="1">
    <citation type="journal article" date="2019" name="Int. J. Syst. Evol. Microbiol.">
        <title>The Global Catalogue of Microorganisms (GCM) 10K type strain sequencing project: providing services to taxonomists for standard genome sequencing and annotation.</title>
        <authorList>
            <consortium name="The Broad Institute Genomics Platform"/>
            <consortium name="The Broad Institute Genome Sequencing Center for Infectious Disease"/>
            <person name="Wu L."/>
            <person name="Ma J."/>
        </authorList>
    </citation>
    <scope>NUCLEOTIDE SEQUENCE [LARGE SCALE GENOMIC DNA]</scope>
    <source>
        <strain evidence="16">JCM 16548</strain>
    </source>
</reference>
<keyword evidence="10" id="KW-0408">Iron</keyword>
<dbReference type="InterPro" id="IPR017938">
    <property type="entry name" value="Riboflavin_synthase-like_b-brl"/>
</dbReference>
<dbReference type="InterPro" id="IPR050415">
    <property type="entry name" value="MRET"/>
</dbReference>
<dbReference type="SUPFAM" id="SSF63380">
    <property type="entry name" value="Riboflavin synthase domain-like"/>
    <property type="match status" value="1"/>
</dbReference>
<evidence type="ECO:0000256" key="4">
    <source>
        <dbReference type="ARBA" id="ARBA00022692"/>
    </source>
</evidence>
<keyword evidence="7" id="KW-0274">FAD</keyword>
<dbReference type="InterPro" id="IPR017927">
    <property type="entry name" value="FAD-bd_FR_type"/>
</dbReference>
<evidence type="ECO:0000256" key="10">
    <source>
        <dbReference type="ARBA" id="ARBA00023004"/>
    </source>
</evidence>
<sequence>MTALLTRPAVGVPTIERLGVDAGRDRRVRVATGVALWLSLLLVTYWWITDGGGTDLTTGWETGLTSVGRLSGLWSADLLLVQVIMMSRLPPLENAFGRDELTRSHRVIGFLSFDLMLLHVITILAGYAGARWSLVPSTTWDLITTGGGILLSVAGMVCLIMVATTSIKKARGRLRYESWHLIHLYAYLGVGLALPHQLWTGQQLLSSPGRTAFWWTLWGCAAGAIVIWRLVLPLTRSLRHGLRVTSVHREASDVVSVYLTGRRLDRLPVRAGQFLTVRFLDGAGWSRANPFSLSAAPDGRSLRITAKALGAGSARLAHLRPGTRVLFEGPYGRLSDRVRTRPKVLLAGAGVGITPLRALAEGLAYAPGDAVLLDRFTAEPLFVPELQALTTERGLRVIGLPGPRRRPDSVLGPMAGDDELATLRHWIPDLAEHDVYLCGPTAWTAGFARLAVAAGVPPTHIHTESFGW</sequence>
<organism evidence="15 16">
    <name type="scientific">Microlunatus aurantiacus</name>
    <dbReference type="NCBI Taxonomy" id="446786"/>
    <lineage>
        <taxon>Bacteria</taxon>
        <taxon>Bacillati</taxon>
        <taxon>Actinomycetota</taxon>
        <taxon>Actinomycetes</taxon>
        <taxon>Propionibacteriales</taxon>
        <taxon>Propionibacteriaceae</taxon>
        <taxon>Microlunatus</taxon>
    </lineage>
</organism>
<feature type="transmembrane region" description="Helical" evidence="13">
    <location>
        <begin position="68"/>
        <end position="86"/>
    </location>
</feature>
<keyword evidence="12 13" id="KW-0472">Membrane</keyword>
<keyword evidence="4 13" id="KW-0812">Transmembrane</keyword>
<comment type="caution">
    <text evidence="15">The sequence shown here is derived from an EMBL/GenBank/DDBJ whole genome shotgun (WGS) entry which is preliminary data.</text>
</comment>
<evidence type="ECO:0000313" key="15">
    <source>
        <dbReference type="EMBL" id="GAA3706151.1"/>
    </source>
</evidence>
<evidence type="ECO:0000256" key="13">
    <source>
        <dbReference type="SAM" id="Phobius"/>
    </source>
</evidence>
<evidence type="ECO:0000256" key="12">
    <source>
        <dbReference type="ARBA" id="ARBA00023136"/>
    </source>
</evidence>
<feature type="transmembrane region" description="Helical" evidence="13">
    <location>
        <begin position="212"/>
        <end position="232"/>
    </location>
</feature>
<feature type="domain" description="FAD-binding FR-type" evidence="14">
    <location>
        <begin position="237"/>
        <end position="337"/>
    </location>
</feature>
<evidence type="ECO:0000256" key="5">
    <source>
        <dbReference type="ARBA" id="ARBA00022714"/>
    </source>
</evidence>
<comment type="subcellular location">
    <subcellularLocation>
        <location evidence="2">Membrane</location>
        <topology evidence="2">Multi-pass membrane protein</topology>
    </subcellularLocation>
</comment>
<evidence type="ECO:0000256" key="2">
    <source>
        <dbReference type="ARBA" id="ARBA00004141"/>
    </source>
</evidence>
<evidence type="ECO:0000259" key="14">
    <source>
        <dbReference type="PROSITE" id="PS51384"/>
    </source>
</evidence>
<dbReference type="PROSITE" id="PS51384">
    <property type="entry name" value="FAD_FR"/>
    <property type="match status" value="1"/>
</dbReference>
<feature type="transmembrane region" description="Helical" evidence="13">
    <location>
        <begin position="107"/>
        <end position="130"/>
    </location>
</feature>
<dbReference type="InterPro" id="IPR039261">
    <property type="entry name" value="FNR_nucleotide-bd"/>
</dbReference>
<keyword evidence="16" id="KW-1185">Reference proteome</keyword>
<keyword evidence="6" id="KW-0479">Metal-binding</keyword>
<protein>
    <submittedName>
        <fullName evidence="15">Ferric reductase-like transmembrane domain-containing protein</fullName>
    </submittedName>
</protein>
<keyword evidence="3" id="KW-0285">Flavoprotein</keyword>
<dbReference type="RefSeq" id="WP_344812676.1">
    <property type="nucleotide sequence ID" value="NZ_BAAAYX010000009.1"/>
</dbReference>
<evidence type="ECO:0000256" key="6">
    <source>
        <dbReference type="ARBA" id="ARBA00022723"/>
    </source>
</evidence>
<comment type="cofactor">
    <cofactor evidence="1">
        <name>FAD</name>
        <dbReference type="ChEBI" id="CHEBI:57692"/>
    </cofactor>
</comment>
<gene>
    <name evidence="15" type="ORF">GCM10022204_24800</name>
</gene>
<evidence type="ECO:0000256" key="9">
    <source>
        <dbReference type="ARBA" id="ARBA00023002"/>
    </source>
</evidence>
<dbReference type="Gene3D" id="3.40.50.80">
    <property type="entry name" value="Nucleotide-binding domain of ferredoxin-NADP reductase (FNR) module"/>
    <property type="match status" value="1"/>
</dbReference>
<keyword evidence="8 13" id="KW-1133">Transmembrane helix</keyword>
<dbReference type="InterPro" id="IPR013130">
    <property type="entry name" value="Fe3_Rdtase_TM_dom"/>
</dbReference>
<dbReference type="EMBL" id="BAAAYX010000009">
    <property type="protein sequence ID" value="GAA3706151.1"/>
    <property type="molecule type" value="Genomic_DNA"/>
</dbReference>
<evidence type="ECO:0000256" key="7">
    <source>
        <dbReference type="ARBA" id="ARBA00022827"/>
    </source>
</evidence>
<keyword evidence="5" id="KW-0001">2Fe-2S</keyword>
<accession>A0ABP7DLQ8</accession>
<evidence type="ECO:0000256" key="8">
    <source>
        <dbReference type="ARBA" id="ARBA00022989"/>
    </source>
</evidence>
<dbReference type="PANTHER" id="PTHR47354:SF8">
    <property type="entry name" value="1,2-PHENYLACETYL-COA EPOXIDASE, SUBUNIT E"/>
    <property type="match status" value="1"/>
</dbReference>
<evidence type="ECO:0000256" key="11">
    <source>
        <dbReference type="ARBA" id="ARBA00023014"/>
    </source>
</evidence>
<dbReference type="SUPFAM" id="SSF52343">
    <property type="entry name" value="Ferredoxin reductase-like, C-terminal NADP-linked domain"/>
    <property type="match status" value="1"/>
</dbReference>
<dbReference type="Pfam" id="PF01794">
    <property type="entry name" value="Ferric_reduct"/>
    <property type="match status" value="1"/>
</dbReference>
<evidence type="ECO:0000256" key="3">
    <source>
        <dbReference type="ARBA" id="ARBA00022630"/>
    </source>
</evidence>
<name>A0ABP7DLQ8_9ACTN</name>
<dbReference type="Proteomes" id="UP001500051">
    <property type="component" value="Unassembled WGS sequence"/>
</dbReference>
<dbReference type="PANTHER" id="PTHR47354">
    <property type="entry name" value="NADH OXIDOREDUCTASE HCR"/>
    <property type="match status" value="1"/>
</dbReference>